<feature type="transmembrane region" description="Helical" evidence="1">
    <location>
        <begin position="99"/>
        <end position="119"/>
    </location>
</feature>
<keyword evidence="1" id="KW-0812">Transmembrane</keyword>
<dbReference type="EMBL" id="WWCJ01000010">
    <property type="protein sequence ID" value="MYN03628.1"/>
    <property type="molecule type" value="Genomic_DNA"/>
</dbReference>
<keyword evidence="1" id="KW-1133">Transmembrane helix</keyword>
<dbReference type="AlphaFoldDB" id="A0A6N9HJ69"/>
<keyword evidence="1" id="KW-0472">Membrane</keyword>
<organism evidence="2 3">
    <name type="scientific">Pseudoduganella guangdongensis</name>
    <dbReference type="NCBI Taxonomy" id="2692179"/>
    <lineage>
        <taxon>Bacteria</taxon>
        <taxon>Pseudomonadati</taxon>
        <taxon>Pseudomonadota</taxon>
        <taxon>Betaproteobacteria</taxon>
        <taxon>Burkholderiales</taxon>
        <taxon>Oxalobacteraceae</taxon>
        <taxon>Telluria group</taxon>
        <taxon>Pseudoduganella</taxon>
    </lineage>
</organism>
<evidence type="ECO:0000313" key="2">
    <source>
        <dbReference type="EMBL" id="MYN03628.1"/>
    </source>
</evidence>
<proteinExistence type="predicted"/>
<sequence length="250" mass="27371">MMPIPAEVLLLVALVGLYLYDSARLLHANEGVLTASLAGRWSLHFGAQHFTLRGKEPFVPHPLLPHRPLFPFHWNQQLASGASGTAARWTPPPFGPYKVLAPLVWLMALALFGLIPLGLFSRFGNVAIAAGIVLFYAVALVALGFTWFRRHALALTSRQVGALAFESLTCPPFAINLARHISWHAQAQEELISAGRRLLRSDDWNSTLPIVLQRLDHAISWEAEGTARAQALAAYHAALNQELAACPPTK</sequence>
<feature type="transmembrane region" description="Helical" evidence="1">
    <location>
        <begin position="126"/>
        <end position="148"/>
    </location>
</feature>
<dbReference type="Proteomes" id="UP000448575">
    <property type="component" value="Unassembled WGS sequence"/>
</dbReference>
<reference evidence="2 3" key="1">
    <citation type="submission" date="2019-12" db="EMBL/GenBank/DDBJ databases">
        <title>Novel species isolated from a subtropical stream in China.</title>
        <authorList>
            <person name="Lu H."/>
        </authorList>
    </citation>
    <scope>NUCLEOTIDE SEQUENCE [LARGE SCALE GENOMIC DNA]</scope>
    <source>
        <strain evidence="2 3">DS3</strain>
    </source>
</reference>
<comment type="caution">
    <text evidence="2">The sequence shown here is derived from an EMBL/GenBank/DDBJ whole genome shotgun (WGS) entry which is preliminary data.</text>
</comment>
<name>A0A6N9HJ69_9BURK</name>
<dbReference type="RefSeq" id="WP_161026592.1">
    <property type="nucleotide sequence ID" value="NZ_WWCJ01000010.1"/>
</dbReference>
<evidence type="ECO:0000313" key="3">
    <source>
        <dbReference type="Proteomes" id="UP000448575"/>
    </source>
</evidence>
<accession>A0A6N9HJ69</accession>
<keyword evidence="3" id="KW-1185">Reference proteome</keyword>
<gene>
    <name evidence="2" type="ORF">GTP41_16150</name>
</gene>
<protein>
    <submittedName>
        <fullName evidence="2">Uncharacterized protein</fullName>
    </submittedName>
</protein>
<evidence type="ECO:0000256" key="1">
    <source>
        <dbReference type="SAM" id="Phobius"/>
    </source>
</evidence>